<feature type="compositionally biased region" description="Low complexity" evidence="1">
    <location>
        <begin position="293"/>
        <end position="306"/>
    </location>
</feature>
<evidence type="ECO:0000256" key="2">
    <source>
        <dbReference type="SAM" id="Phobius"/>
    </source>
</evidence>
<proteinExistence type="predicted"/>
<feature type="compositionally biased region" description="Basic residues" evidence="1">
    <location>
        <begin position="280"/>
        <end position="292"/>
    </location>
</feature>
<evidence type="ECO:0000259" key="3">
    <source>
        <dbReference type="Pfam" id="PF07510"/>
    </source>
</evidence>
<dbReference type="HOGENOM" id="CLU_043034_1_0_11"/>
<sequence length="306" mass="33060">MPARPGQRRRPPPARLLVQDLRAHVARRRRALLVVVVCLVVGAGTPLWTDRRAAARHPVTGADLARARTELDTLTVRRRDPVEPYERSAFGQAWADTDGNGCDTRNDVLRRDLAEVTLDPATRGCVILTGRLDDPYTGRVVRFARGPDSRDVQVDHVVALGDAWRSGAAGWSTAARTAFANDPANLLAVDGDANEDKGAADAAAWLPPEPGYRCAYAVRQVRVKAAYRLSVSSEERAALDRALDGCVVARPAPAAQRRAGSRRCRQASGGVRLTPAAARRAMHRRRRGRRGTRAAAARPTAGRAGG</sequence>
<gene>
    <name evidence="4" type="ordered locus">Celf_3705</name>
</gene>
<dbReference type="eggNOG" id="COG2356">
    <property type="taxonomic scope" value="Bacteria"/>
</dbReference>
<dbReference type="EMBL" id="CP002666">
    <property type="protein sequence ID" value="AEE47811.1"/>
    <property type="molecule type" value="Genomic_DNA"/>
</dbReference>
<dbReference type="InterPro" id="IPR011089">
    <property type="entry name" value="GmrSD_C"/>
</dbReference>
<protein>
    <recommendedName>
        <fullName evidence="3">GmrSD restriction endonucleases C-terminal domain-containing protein</fullName>
    </recommendedName>
</protein>
<dbReference type="PANTHER" id="PTHR24094:SF15">
    <property type="entry name" value="AMP-DEPENDENT SYNTHETASE_LIGASE DOMAIN-CONTAINING PROTEIN-RELATED"/>
    <property type="match status" value="1"/>
</dbReference>
<accession>F4H4L6</accession>
<keyword evidence="2" id="KW-0472">Membrane</keyword>
<feature type="region of interest" description="Disordered" evidence="1">
    <location>
        <begin position="276"/>
        <end position="306"/>
    </location>
</feature>
<evidence type="ECO:0000256" key="1">
    <source>
        <dbReference type="SAM" id="MobiDB-lite"/>
    </source>
</evidence>
<dbReference type="AlphaFoldDB" id="F4H4L6"/>
<organism evidence="4 5">
    <name type="scientific">Cellulomonas fimi (strain ATCC 484 / DSM 20113 / JCM 1341 / CCUG 24087 / LMG 16345 / NBRC 15513 / NCIMB 8980 / NCTC 7547 / NRS-133)</name>
    <dbReference type="NCBI Taxonomy" id="590998"/>
    <lineage>
        <taxon>Bacteria</taxon>
        <taxon>Bacillati</taxon>
        <taxon>Actinomycetota</taxon>
        <taxon>Actinomycetes</taxon>
        <taxon>Micrococcales</taxon>
        <taxon>Cellulomonadaceae</taxon>
        <taxon>Cellulomonas</taxon>
    </lineage>
</organism>
<dbReference type="Proteomes" id="UP000008460">
    <property type="component" value="Chromosome"/>
</dbReference>
<keyword evidence="5" id="KW-1185">Reference proteome</keyword>
<reference evidence="4 5" key="1">
    <citation type="submission" date="2011-04" db="EMBL/GenBank/DDBJ databases">
        <title>Complete sequence of Cellulomonas fimi ATCC 484.</title>
        <authorList>
            <consortium name="US DOE Joint Genome Institute"/>
            <person name="Lucas S."/>
            <person name="Han J."/>
            <person name="Lapidus A."/>
            <person name="Cheng J.-F."/>
            <person name="Goodwin L."/>
            <person name="Pitluck S."/>
            <person name="Peters L."/>
            <person name="Chertkov O."/>
            <person name="Detter J.C."/>
            <person name="Han C."/>
            <person name="Tapia R."/>
            <person name="Land M."/>
            <person name="Hauser L."/>
            <person name="Kyrpides N."/>
            <person name="Ivanova N."/>
            <person name="Ovchinnikova G."/>
            <person name="Pagani I."/>
            <person name="Mead D."/>
            <person name="Brumm P."/>
            <person name="Woyke T."/>
        </authorList>
    </citation>
    <scope>NUCLEOTIDE SEQUENCE [LARGE SCALE GENOMIC DNA]</scope>
    <source>
        <strain evidence="5">ATCC 484 / DSM 20113 / JCM 1341 / NBRC 15513 / NCIMB 8980 / NCTC 7547</strain>
    </source>
</reference>
<evidence type="ECO:0000313" key="5">
    <source>
        <dbReference type="Proteomes" id="UP000008460"/>
    </source>
</evidence>
<dbReference type="KEGG" id="cfi:Celf_3705"/>
<evidence type="ECO:0000313" key="4">
    <source>
        <dbReference type="EMBL" id="AEE47811.1"/>
    </source>
</evidence>
<dbReference type="PANTHER" id="PTHR24094">
    <property type="entry name" value="SECRETED PROTEIN"/>
    <property type="match status" value="1"/>
</dbReference>
<dbReference type="Pfam" id="PF07510">
    <property type="entry name" value="GmrSD_C"/>
    <property type="match status" value="1"/>
</dbReference>
<feature type="transmembrane region" description="Helical" evidence="2">
    <location>
        <begin position="31"/>
        <end position="49"/>
    </location>
</feature>
<feature type="domain" description="GmrSD restriction endonucleases C-terminal" evidence="3">
    <location>
        <begin position="103"/>
        <end position="239"/>
    </location>
</feature>
<dbReference type="RefSeq" id="WP_013772834.1">
    <property type="nucleotide sequence ID" value="NC_015514.1"/>
</dbReference>
<keyword evidence="2" id="KW-1133">Transmembrane helix</keyword>
<name>F4H4L6_CELFA</name>
<keyword evidence="2" id="KW-0812">Transmembrane</keyword>